<evidence type="ECO:0000256" key="1">
    <source>
        <dbReference type="SAM" id="MobiDB-lite"/>
    </source>
</evidence>
<keyword evidence="3" id="KW-1185">Reference proteome</keyword>
<accession>A0A494V2K9</accession>
<dbReference type="AlphaFoldDB" id="A0A494V2K9"/>
<proteinExistence type="predicted"/>
<feature type="region of interest" description="Disordered" evidence="1">
    <location>
        <begin position="1"/>
        <end position="20"/>
    </location>
</feature>
<sequence>MSAGFASMPTRTAVHSSTVNSEPRWWDEVHLIRCISLTKGLLTRSWDTGCARLEAARRRCDPVIRL</sequence>
<name>A0A494V2K9_9ACTN</name>
<dbReference type="Proteomes" id="UP000282170">
    <property type="component" value="Chromosome"/>
</dbReference>
<reference evidence="2 3" key="1">
    <citation type="submission" date="2017-09" db="EMBL/GenBank/DDBJ databases">
        <authorList>
            <person name="Zhang H."/>
            <person name="Hu S."/>
            <person name="Xu J."/>
            <person name="He Z."/>
        </authorList>
    </citation>
    <scope>NUCLEOTIDE SEQUENCE [LARGE SCALE GENOMIC DNA]</scope>
    <source>
        <strain evidence="2 3">TXX3120</strain>
    </source>
</reference>
<gene>
    <name evidence="2" type="ORF">CNQ36_13850</name>
</gene>
<evidence type="ECO:0000313" key="2">
    <source>
        <dbReference type="EMBL" id="AYL36418.1"/>
    </source>
</evidence>
<evidence type="ECO:0000313" key="3">
    <source>
        <dbReference type="Proteomes" id="UP000282170"/>
    </source>
</evidence>
<protein>
    <submittedName>
        <fullName evidence="2">Uncharacterized protein</fullName>
    </submittedName>
</protein>
<dbReference type="EMBL" id="CP023407">
    <property type="protein sequence ID" value="AYL36418.1"/>
    <property type="molecule type" value="Genomic_DNA"/>
</dbReference>
<dbReference type="KEGG" id="sfug:CNQ36_13850"/>
<organism evidence="2 3">
    <name type="scientific">Streptomyces fungicidicus</name>
    <dbReference type="NCBI Taxonomy" id="68203"/>
    <lineage>
        <taxon>Bacteria</taxon>
        <taxon>Bacillati</taxon>
        <taxon>Actinomycetota</taxon>
        <taxon>Actinomycetes</taxon>
        <taxon>Kitasatosporales</taxon>
        <taxon>Streptomycetaceae</taxon>
        <taxon>Streptomyces</taxon>
    </lineage>
</organism>
<feature type="compositionally biased region" description="Polar residues" evidence="1">
    <location>
        <begin position="9"/>
        <end position="20"/>
    </location>
</feature>